<feature type="domain" description="Fibrobacter succinogenes major paralogous" evidence="1">
    <location>
        <begin position="20"/>
        <end position="166"/>
    </location>
</feature>
<organism evidence="2 3">
    <name type="scientific">Candidatus Falkowbacteria bacterium HGW-Falkowbacteria-1</name>
    <dbReference type="NCBI Taxonomy" id="2013768"/>
    <lineage>
        <taxon>Bacteria</taxon>
        <taxon>Candidatus Falkowiibacteriota</taxon>
    </lineage>
</organism>
<dbReference type="NCBIfam" id="TIGR02145">
    <property type="entry name" value="Fib_succ_major"/>
    <property type="match status" value="1"/>
</dbReference>
<dbReference type="Proteomes" id="UP000233517">
    <property type="component" value="Unassembled WGS sequence"/>
</dbReference>
<accession>A0A2N2E952</accession>
<dbReference type="Pfam" id="PF09603">
    <property type="entry name" value="Fib_succ_major"/>
    <property type="match status" value="1"/>
</dbReference>
<dbReference type="InterPro" id="IPR011871">
    <property type="entry name" value="Fib_succ_major"/>
</dbReference>
<comment type="caution">
    <text evidence="2">The sequence shown here is derived from an EMBL/GenBank/DDBJ whole genome shotgun (WGS) entry which is preliminary data.</text>
</comment>
<dbReference type="EMBL" id="PHAI01000002">
    <property type="protein sequence ID" value="PKM91247.1"/>
    <property type="molecule type" value="Genomic_DNA"/>
</dbReference>
<evidence type="ECO:0000259" key="1">
    <source>
        <dbReference type="Pfam" id="PF09603"/>
    </source>
</evidence>
<reference evidence="2 3" key="1">
    <citation type="journal article" date="2017" name="ISME J.">
        <title>Potential for microbial H2 and metal transformations associated with novel bacteria and archaea in deep terrestrial subsurface sediments.</title>
        <authorList>
            <person name="Hernsdorf A.W."/>
            <person name="Amano Y."/>
            <person name="Miyakawa K."/>
            <person name="Ise K."/>
            <person name="Suzuki Y."/>
            <person name="Anantharaman K."/>
            <person name="Probst A."/>
            <person name="Burstein D."/>
            <person name="Thomas B.C."/>
            <person name="Banfield J.F."/>
        </authorList>
    </citation>
    <scope>NUCLEOTIDE SEQUENCE [LARGE SCALE GENOMIC DNA]</scope>
    <source>
        <strain evidence="2">HGW-Falkowbacteria-1</strain>
    </source>
</reference>
<protein>
    <recommendedName>
        <fullName evidence="1">Fibrobacter succinogenes major paralogous domain-containing protein</fullName>
    </recommendedName>
</protein>
<evidence type="ECO:0000313" key="2">
    <source>
        <dbReference type="EMBL" id="PKM91247.1"/>
    </source>
</evidence>
<dbReference type="AlphaFoldDB" id="A0A2N2E952"/>
<sequence>MPRVTGSWTGISSPVRDYSSTESYGYVYSSGAVVDSRGVCPEGWKVASRDDYINLLASIGSYNAYNLRSCRQVGSPLGGECATSILPRWNSSANYGTDDLGFSLLPGGYKYSSSQWPYIGDGYHLWTSTPNGSSLYEVSNTGGDTISTAGSFPVNSAYGLYIRCIKE</sequence>
<evidence type="ECO:0000313" key="3">
    <source>
        <dbReference type="Proteomes" id="UP000233517"/>
    </source>
</evidence>
<proteinExistence type="predicted"/>
<gene>
    <name evidence="2" type="ORF">CVU82_01450</name>
</gene>
<name>A0A2N2E952_9BACT</name>